<dbReference type="PANTHER" id="PTHR43386">
    <property type="entry name" value="OLIGOPEPTIDE TRANSPORT SYSTEM PERMEASE PROTEIN APPC"/>
    <property type="match status" value="1"/>
</dbReference>
<comment type="subcellular location">
    <subcellularLocation>
        <location evidence="1">Cell membrane</location>
        <topology evidence="1">Multi-pass membrane protein</topology>
    </subcellularLocation>
</comment>
<feature type="transmembrane region" description="Helical" evidence="7">
    <location>
        <begin position="239"/>
        <end position="262"/>
    </location>
</feature>
<evidence type="ECO:0000256" key="4">
    <source>
        <dbReference type="ARBA" id="ARBA00022692"/>
    </source>
</evidence>
<evidence type="ECO:0000256" key="7">
    <source>
        <dbReference type="SAM" id="Phobius"/>
    </source>
</evidence>
<keyword evidence="5 7" id="KW-1133">Transmembrane helix</keyword>
<dbReference type="InterPro" id="IPR000515">
    <property type="entry name" value="MetI-like"/>
</dbReference>
<dbReference type="InterPro" id="IPR035906">
    <property type="entry name" value="MetI-like_sf"/>
</dbReference>
<dbReference type="RefSeq" id="WP_209512003.1">
    <property type="nucleotide sequence ID" value="NZ_JAGGKS010000006.1"/>
</dbReference>
<dbReference type="EMBL" id="JAGGKS010000006">
    <property type="protein sequence ID" value="MBP1926265.1"/>
    <property type="molecule type" value="Genomic_DNA"/>
</dbReference>
<keyword evidence="3" id="KW-1003">Cell membrane</keyword>
<evidence type="ECO:0000313" key="10">
    <source>
        <dbReference type="Proteomes" id="UP001519342"/>
    </source>
</evidence>
<reference evidence="9 10" key="1">
    <citation type="submission" date="2021-03" db="EMBL/GenBank/DDBJ databases">
        <title>Genomic Encyclopedia of Type Strains, Phase IV (KMG-IV): sequencing the most valuable type-strain genomes for metagenomic binning, comparative biology and taxonomic classification.</title>
        <authorList>
            <person name="Goeker M."/>
        </authorList>
    </citation>
    <scope>NUCLEOTIDE SEQUENCE [LARGE SCALE GENOMIC DNA]</scope>
    <source>
        <strain evidence="9 10">DSM 24004</strain>
    </source>
</reference>
<dbReference type="InterPro" id="IPR050366">
    <property type="entry name" value="BP-dependent_transpt_permease"/>
</dbReference>
<evidence type="ECO:0000256" key="5">
    <source>
        <dbReference type="ARBA" id="ARBA00022989"/>
    </source>
</evidence>
<feature type="transmembrane region" description="Helical" evidence="7">
    <location>
        <begin position="12"/>
        <end position="31"/>
    </location>
</feature>
<keyword evidence="2" id="KW-0813">Transport</keyword>
<gene>
    <name evidence="9" type="ORF">J2Z76_002130</name>
</gene>
<evidence type="ECO:0000256" key="6">
    <source>
        <dbReference type="ARBA" id="ARBA00023136"/>
    </source>
</evidence>
<keyword evidence="10" id="KW-1185">Reference proteome</keyword>
<dbReference type="Gene3D" id="1.10.3720.10">
    <property type="entry name" value="MetI-like"/>
    <property type="match status" value="1"/>
</dbReference>
<sequence length="265" mass="30515">MIIKNLSRTKRICSFIIFIYIVIAIISNFIMPFSIDDFSSEILQTPSFKHILGTDEMGHDLFSLLLNGFKISILISIISGILSTTIGVILSFVSCYYKGIIDNTICHIANLLIIIPEIIIIMFFAIFASPTMINTILAIVFFSWTKVFKMARSKLMGYMDKNKVKYTFLIKGNIFDIFKKLYYDLYPVVITSFILQCNKAVMYETTLSFFGIGDPLSKTWGKLIKSAMNYENLFYDNVIFWYLFPPVICVFIYILSLSLLIFDEK</sequence>
<proteinExistence type="predicted"/>
<name>A0ABS4GFV6_9FIRM</name>
<organism evidence="9 10">
    <name type="scientific">Sedimentibacter acidaminivorans</name>
    <dbReference type="NCBI Taxonomy" id="913099"/>
    <lineage>
        <taxon>Bacteria</taxon>
        <taxon>Bacillati</taxon>
        <taxon>Bacillota</taxon>
        <taxon>Tissierellia</taxon>
        <taxon>Sedimentibacter</taxon>
    </lineage>
</organism>
<evidence type="ECO:0000256" key="3">
    <source>
        <dbReference type="ARBA" id="ARBA00022475"/>
    </source>
</evidence>
<comment type="caution">
    <text evidence="9">The sequence shown here is derived from an EMBL/GenBank/DDBJ whole genome shotgun (WGS) entry which is preliminary data.</text>
</comment>
<dbReference type="PROSITE" id="PS50928">
    <property type="entry name" value="ABC_TM1"/>
    <property type="match status" value="1"/>
</dbReference>
<accession>A0ABS4GFV6</accession>
<feature type="transmembrane region" description="Helical" evidence="7">
    <location>
        <begin position="71"/>
        <end position="96"/>
    </location>
</feature>
<feature type="transmembrane region" description="Helical" evidence="7">
    <location>
        <begin position="108"/>
        <end position="127"/>
    </location>
</feature>
<feature type="transmembrane region" description="Helical" evidence="7">
    <location>
        <begin position="133"/>
        <end position="151"/>
    </location>
</feature>
<dbReference type="Proteomes" id="UP001519342">
    <property type="component" value="Unassembled WGS sequence"/>
</dbReference>
<evidence type="ECO:0000259" key="8">
    <source>
        <dbReference type="PROSITE" id="PS50928"/>
    </source>
</evidence>
<keyword evidence="6 7" id="KW-0472">Membrane</keyword>
<keyword evidence="4 7" id="KW-0812">Transmembrane</keyword>
<feature type="domain" description="ABC transmembrane type-1" evidence="8">
    <location>
        <begin position="69"/>
        <end position="261"/>
    </location>
</feature>
<dbReference type="SUPFAM" id="SSF161098">
    <property type="entry name" value="MetI-like"/>
    <property type="match status" value="1"/>
</dbReference>
<protein>
    <submittedName>
        <fullName evidence="9">Peptide/nickel transport system permease protein</fullName>
    </submittedName>
</protein>
<evidence type="ECO:0000256" key="1">
    <source>
        <dbReference type="ARBA" id="ARBA00004651"/>
    </source>
</evidence>
<evidence type="ECO:0000256" key="2">
    <source>
        <dbReference type="ARBA" id="ARBA00022448"/>
    </source>
</evidence>
<dbReference type="PANTHER" id="PTHR43386:SF1">
    <property type="entry name" value="D,D-DIPEPTIDE TRANSPORT SYSTEM PERMEASE PROTEIN DDPC-RELATED"/>
    <property type="match status" value="1"/>
</dbReference>
<evidence type="ECO:0000313" key="9">
    <source>
        <dbReference type="EMBL" id="MBP1926265.1"/>
    </source>
</evidence>